<dbReference type="PANTHER" id="PTHR30295">
    <property type="entry name" value="BACTERIOFERRITIN"/>
    <property type="match status" value="1"/>
</dbReference>
<comment type="function">
    <text evidence="9">Iron-storage protein, whose ferroxidase center binds Fe(2+), oxidizes it using dioxygen to Fe(3+), and participates in the subsequent Fe(3+) oxide mineral core formation within the central cavity of the BFR protein shell.</text>
</comment>
<dbReference type="Proteomes" id="UP000727993">
    <property type="component" value="Unassembled WGS sequence"/>
</dbReference>
<evidence type="ECO:0000256" key="6">
    <source>
        <dbReference type="ARBA" id="ARBA00023004"/>
    </source>
</evidence>
<evidence type="ECO:0000256" key="4">
    <source>
        <dbReference type="ARBA" id="ARBA00022617"/>
    </source>
</evidence>
<dbReference type="CDD" id="cd00907">
    <property type="entry name" value="Bacterioferritin"/>
    <property type="match status" value="1"/>
</dbReference>
<keyword evidence="3 9" id="KW-0409">Iron storage</keyword>
<comment type="caution">
    <text evidence="13">The sequence shown here is derived from an EMBL/GenBank/DDBJ whole genome shotgun (WGS) entry which is preliminary data.</text>
</comment>
<keyword evidence="4 11" id="KW-0349">Heme</keyword>
<evidence type="ECO:0000256" key="1">
    <source>
        <dbReference type="ARBA" id="ARBA00001970"/>
    </source>
</evidence>
<name>A0A936NHG2_9ACTN</name>
<dbReference type="Gene3D" id="1.20.1260.10">
    <property type="match status" value="1"/>
</dbReference>
<evidence type="ECO:0000256" key="9">
    <source>
        <dbReference type="PIRNR" id="PIRNR002560"/>
    </source>
</evidence>
<evidence type="ECO:0000256" key="7">
    <source>
        <dbReference type="ARBA" id="ARBA00036243"/>
    </source>
</evidence>
<feature type="binding site" evidence="10">
    <location>
        <position position="51"/>
    </location>
    <ligand>
        <name>Fe cation</name>
        <dbReference type="ChEBI" id="CHEBI:24875"/>
        <label>2</label>
    </ligand>
</feature>
<feature type="binding site" description="axial binding residue" evidence="10">
    <location>
        <position position="52"/>
    </location>
    <ligand>
        <name>heme b</name>
        <dbReference type="ChEBI" id="CHEBI:60344"/>
        <note>ligand shared between dimeric partners</note>
    </ligand>
    <ligandPart>
        <name>Fe</name>
        <dbReference type="ChEBI" id="CHEBI:18248"/>
    </ligandPart>
</feature>
<evidence type="ECO:0000259" key="12">
    <source>
        <dbReference type="PROSITE" id="PS50905"/>
    </source>
</evidence>
<dbReference type="GO" id="GO:0008199">
    <property type="term" value="F:ferric iron binding"/>
    <property type="evidence" value="ECO:0007669"/>
    <property type="project" value="InterPro"/>
</dbReference>
<dbReference type="GO" id="GO:0020037">
    <property type="term" value="F:heme binding"/>
    <property type="evidence" value="ECO:0007669"/>
    <property type="project" value="TreeGrafter"/>
</dbReference>
<dbReference type="GO" id="GO:0006826">
    <property type="term" value="P:iron ion transport"/>
    <property type="evidence" value="ECO:0007669"/>
    <property type="project" value="InterPro"/>
</dbReference>
<evidence type="ECO:0000256" key="3">
    <source>
        <dbReference type="ARBA" id="ARBA00022434"/>
    </source>
</evidence>
<feature type="binding site" evidence="10">
    <location>
        <position position="130"/>
    </location>
    <ligand>
        <name>Fe cation</name>
        <dbReference type="ChEBI" id="CHEBI:24875"/>
        <label>2</label>
    </ligand>
</feature>
<dbReference type="GO" id="GO:0006879">
    <property type="term" value="P:intracellular iron ion homeostasis"/>
    <property type="evidence" value="ECO:0007669"/>
    <property type="project" value="UniProtKB-KW"/>
</dbReference>
<dbReference type="SUPFAM" id="SSF47240">
    <property type="entry name" value="Ferritin-like"/>
    <property type="match status" value="1"/>
</dbReference>
<evidence type="ECO:0000313" key="14">
    <source>
        <dbReference type="Proteomes" id="UP000727993"/>
    </source>
</evidence>
<dbReference type="GO" id="GO:0004322">
    <property type="term" value="F:ferroxidase activity"/>
    <property type="evidence" value="ECO:0007669"/>
    <property type="project" value="UniProtKB-EC"/>
</dbReference>
<dbReference type="PRINTS" id="PR00601">
    <property type="entry name" value="BACFERRITIN"/>
</dbReference>
<evidence type="ECO:0000256" key="2">
    <source>
        <dbReference type="ARBA" id="ARBA00011637"/>
    </source>
</evidence>
<dbReference type="InterPro" id="IPR009040">
    <property type="entry name" value="Ferritin-like_diiron"/>
</dbReference>
<evidence type="ECO:0000256" key="5">
    <source>
        <dbReference type="ARBA" id="ARBA00022723"/>
    </source>
</evidence>
<keyword evidence="5 9" id="KW-0479">Metal-binding</keyword>
<dbReference type="InterPro" id="IPR012347">
    <property type="entry name" value="Ferritin-like"/>
</dbReference>
<reference evidence="13 14" key="1">
    <citation type="submission" date="2020-10" db="EMBL/GenBank/DDBJ databases">
        <title>Connecting structure to function with the recovery of over 1000 high-quality activated sludge metagenome-assembled genomes encoding full-length rRNA genes using long-read sequencing.</title>
        <authorList>
            <person name="Singleton C.M."/>
            <person name="Petriglieri F."/>
            <person name="Kristensen J.M."/>
            <person name="Kirkegaard R.H."/>
            <person name="Michaelsen T.Y."/>
            <person name="Andersen M.H."/>
            <person name="Karst S.M."/>
            <person name="Dueholm M.S."/>
            <person name="Nielsen P.H."/>
            <person name="Albertsen M."/>
        </authorList>
    </citation>
    <scope>NUCLEOTIDE SEQUENCE [LARGE SCALE GENOMIC DNA]</scope>
    <source>
        <strain evidence="13">Lyne_18-Q3-R50-59_MAXAC.006</strain>
    </source>
</reference>
<evidence type="ECO:0000256" key="11">
    <source>
        <dbReference type="RuleBase" id="RU000623"/>
    </source>
</evidence>
<feature type="binding site" evidence="10">
    <location>
        <position position="127"/>
    </location>
    <ligand>
        <name>Fe cation</name>
        <dbReference type="ChEBI" id="CHEBI:24875"/>
        <label>2</label>
    </ligand>
</feature>
<dbReference type="Pfam" id="PF00210">
    <property type="entry name" value="Ferritin"/>
    <property type="match status" value="1"/>
</dbReference>
<dbReference type="AlphaFoldDB" id="A0A936NHG2"/>
<accession>A0A936NHG2</accession>
<feature type="binding site" evidence="10">
    <location>
        <position position="51"/>
    </location>
    <ligand>
        <name>Fe cation</name>
        <dbReference type="ChEBI" id="CHEBI:24875"/>
        <label>1</label>
    </ligand>
</feature>
<feature type="binding site" evidence="10">
    <location>
        <position position="50"/>
    </location>
    <ligand>
        <name>Fe cation</name>
        <dbReference type="ChEBI" id="CHEBI:24875"/>
        <label>3</label>
    </ligand>
</feature>
<comment type="catalytic activity">
    <reaction evidence="8 9">
        <text>4 Fe(2+) + O2 + 4 H(+) = 4 Fe(3+) + 2 H2O</text>
        <dbReference type="Rhea" id="RHEA:11148"/>
        <dbReference type="ChEBI" id="CHEBI:15377"/>
        <dbReference type="ChEBI" id="CHEBI:15378"/>
        <dbReference type="ChEBI" id="CHEBI:15379"/>
        <dbReference type="ChEBI" id="CHEBI:29033"/>
        <dbReference type="ChEBI" id="CHEBI:29034"/>
        <dbReference type="EC" id="1.16.3.1"/>
    </reaction>
</comment>
<feature type="binding site" evidence="10">
    <location>
        <position position="94"/>
    </location>
    <ligand>
        <name>Fe cation</name>
        <dbReference type="ChEBI" id="CHEBI:24875"/>
        <label>2</label>
    </ligand>
</feature>
<organism evidence="13 14">
    <name type="scientific">Candidatus Neomicrothrix subdominans</name>
    <dbReference type="NCBI Taxonomy" id="2954438"/>
    <lineage>
        <taxon>Bacteria</taxon>
        <taxon>Bacillati</taxon>
        <taxon>Actinomycetota</taxon>
        <taxon>Acidimicrobiia</taxon>
        <taxon>Acidimicrobiales</taxon>
        <taxon>Microthrixaceae</taxon>
        <taxon>Candidatus Neomicrothrix</taxon>
    </lineage>
</organism>
<keyword evidence="6 9" id="KW-0408">Iron</keyword>
<dbReference type="GO" id="GO:0005829">
    <property type="term" value="C:cytosol"/>
    <property type="evidence" value="ECO:0007669"/>
    <property type="project" value="TreeGrafter"/>
</dbReference>
<evidence type="ECO:0000256" key="8">
    <source>
        <dbReference type="ARBA" id="ARBA00047990"/>
    </source>
</evidence>
<comment type="subunit">
    <text evidence="2">Homooligomer of 24 subunits, arranged as 12 dimers, that are packed together to form an approximately spherical molecule with a central cavity, in which large amounts of iron can be deposited.</text>
</comment>
<feature type="domain" description="Ferritin-like diiron" evidence="12">
    <location>
        <begin position="1"/>
        <end position="145"/>
    </location>
</feature>
<dbReference type="InterPro" id="IPR008331">
    <property type="entry name" value="Ferritin_DPS_dom"/>
</dbReference>
<dbReference type="PIRSF" id="PIRSF002560">
    <property type="entry name" value="Bacterioferritin"/>
    <property type="match status" value="1"/>
</dbReference>
<comment type="similarity">
    <text evidence="9 11">Belongs to the bacterioferritin family.</text>
</comment>
<dbReference type="EMBL" id="JADJZA010000011">
    <property type="protein sequence ID" value="MBK9299016.1"/>
    <property type="molecule type" value="Genomic_DNA"/>
</dbReference>
<dbReference type="InterPro" id="IPR002024">
    <property type="entry name" value="Bacterioferritin"/>
</dbReference>
<dbReference type="PROSITE" id="PS00549">
    <property type="entry name" value="BACTERIOFERRITIN"/>
    <property type="match status" value="1"/>
</dbReference>
<dbReference type="PROSITE" id="PS50905">
    <property type="entry name" value="FERRITIN_LIKE"/>
    <property type="match status" value="1"/>
</dbReference>
<proteinExistence type="inferred from homology"/>
<comment type="cofactor">
    <cofactor evidence="1">
        <name>heme b</name>
        <dbReference type="ChEBI" id="CHEBI:60344"/>
    </cofactor>
</comment>
<sequence>MKGSPAIIEFLNEALTAELTAINQYFAHAKLCENWGWARLGAKYREESIEEMRDAEKLMERILLLDGMPNLQRLGSVRVGETPAEQFELDKALEENAVAMYRRGSALAATEGDPGTRELLDQLVLGEEEHLDWIETQLHAIGDIGIERYLQSQLDA</sequence>
<dbReference type="EC" id="1.16.3.1" evidence="9"/>
<feature type="binding site" evidence="10">
    <location>
        <position position="18"/>
    </location>
    <ligand>
        <name>Fe cation</name>
        <dbReference type="ChEBI" id="CHEBI:24875"/>
        <label>1</label>
    </ligand>
</feature>
<protein>
    <recommendedName>
        <fullName evidence="9 11">Bacterioferritin</fullName>
        <ecNumber evidence="9">1.16.3.1</ecNumber>
    </recommendedName>
</protein>
<gene>
    <name evidence="13" type="primary">bfr</name>
    <name evidence="13" type="ORF">IPN02_19760</name>
</gene>
<dbReference type="PANTHER" id="PTHR30295:SF0">
    <property type="entry name" value="BACTERIOFERRITIN"/>
    <property type="match status" value="1"/>
</dbReference>
<evidence type="ECO:0000256" key="10">
    <source>
        <dbReference type="PIRSR" id="PIRSR002560-1"/>
    </source>
</evidence>
<dbReference type="InterPro" id="IPR009078">
    <property type="entry name" value="Ferritin-like_SF"/>
</dbReference>
<comment type="catalytic activity">
    <reaction evidence="7">
        <text>Fe(2+)(in) = Fe(2+)(out)</text>
        <dbReference type="Rhea" id="RHEA:28486"/>
        <dbReference type="ChEBI" id="CHEBI:29033"/>
    </reaction>
</comment>
<feature type="binding site" evidence="10">
    <location>
        <position position="127"/>
    </location>
    <ligand>
        <name>Fe cation</name>
        <dbReference type="ChEBI" id="CHEBI:24875"/>
        <label>1</label>
    </ligand>
</feature>
<dbReference type="NCBIfam" id="TIGR00754">
    <property type="entry name" value="bfr"/>
    <property type="match status" value="1"/>
</dbReference>
<evidence type="ECO:0000313" key="13">
    <source>
        <dbReference type="EMBL" id="MBK9299016.1"/>
    </source>
</evidence>